<accession>A0ACB9SG49</accession>
<comment type="caution">
    <text evidence="1">The sequence shown here is derived from an EMBL/GenBank/DDBJ whole genome shotgun (WGS) entry which is preliminary data.</text>
</comment>
<protein>
    <submittedName>
        <fullName evidence="1">Uncharacterized protein</fullName>
    </submittedName>
</protein>
<reference evidence="2" key="1">
    <citation type="journal article" date="2023" name="Front. Plant Sci.">
        <title>Chromosomal-level genome assembly of Melastoma candidum provides insights into trichome evolution.</title>
        <authorList>
            <person name="Zhong Y."/>
            <person name="Wu W."/>
            <person name="Sun C."/>
            <person name="Zou P."/>
            <person name="Liu Y."/>
            <person name="Dai S."/>
            <person name="Zhou R."/>
        </authorList>
    </citation>
    <scope>NUCLEOTIDE SEQUENCE [LARGE SCALE GENOMIC DNA]</scope>
</reference>
<gene>
    <name evidence="1" type="ORF">MLD38_001296</name>
</gene>
<dbReference type="Proteomes" id="UP001057402">
    <property type="component" value="Chromosome 1"/>
</dbReference>
<keyword evidence="2" id="KW-1185">Reference proteome</keyword>
<evidence type="ECO:0000313" key="2">
    <source>
        <dbReference type="Proteomes" id="UP001057402"/>
    </source>
</evidence>
<proteinExistence type="predicted"/>
<dbReference type="EMBL" id="CM042880">
    <property type="protein sequence ID" value="KAI4389031.1"/>
    <property type="molecule type" value="Genomic_DNA"/>
</dbReference>
<sequence length="668" mass="74294">MNGQVLAARRSKLVVLESILPRVKSTRSPATTKQLHAHIIVSGQSSDWANSQLATSYTACWNFDHARKLFDDLPHKSLFLYNAVIRMYTLNSQYHDALDVFSGMVTQSDCGPSNFTYTFAVKACVEMRWVDFGCLLHGKTFVSGFERDGFVQNALLAFYMACGRVGDAKKVFDEMVDRTVVSWNTMISGCFKNGYFEEAIVVFKMMIDSGIEIDCATVVSVLPVCSHLKELKVGKYVHELVEANGLRDKNIAVSNALVDMYVKCGRLKEARSVVDSTDKRDVVTWTALINGYILNGDTRKALELLQFMQSDAVMPNAMTLSALLSSCGGTVFPKHGRCLHGWSIRHRFESDVLVETALIDMYANCKRMDMSFRLFQRTSRTKTVPWNAILSGCVHNGLSREAIKTFKQMVIEGVEQNPATLNSLLPAYAIVTDMQQVKNIHGYIERSGFLSSVDIATGLIDNYAKAGGLDSAHKLFDSIPMKKRDIIVWSAIIGGYGMHGHGQNAVSLFREMFQSGVKPNEVTFTSVLQACGHSGLVDEGLDLFKLMLKSKQLYPNIDHYTCIVDLLGRAGRLQEAYDLILSMPFAPNHAVWGALLGACVIHEDIELGEIAAKWLFEIEPRNTGNYVLLAKIYSALGRWEDAENVRLMMRGRGLIKTPAHSLVTHSPA</sequence>
<name>A0ACB9SG49_9MYRT</name>
<organism evidence="1 2">
    <name type="scientific">Melastoma candidum</name>
    <dbReference type="NCBI Taxonomy" id="119954"/>
    <lineage>
        <taxon>Eukaryota</taxon>
        <taxon>Viridiplantae</taxon>
        <taxon>Streptophyta</taxon>
        <taxon>Embryophyta</taxon>
        <taxon>Tracheophyta</taxon>
        <taxon>Spermatophyta</taxon>
        <taxon>Magnoliopsida</taxon>
        <taxon>eudicotyledons</taxon>
        <taxon>Gunneridae</taxon>
        <taxon>Pentapetalae</taxon>
        <taxon>rosids</taxon>
        <taxon>malvids</taxon>
        <taxon>Myrtales</taxon>
        <taxon>Melastomataceae</taxon>
        <taxon>Melastomatoideae</taxon>
        <taxon>Melastomateae</taxon>
        <taxon>Melastoma</taxon>
    </lineage>
</organism>
<evidence type="ECO:0000313" key="1">
    <source>
        <dbReference type="EMBL" id="KAI4389031.1"/>
    </source>
</evidence>